<comment type="caution">
    <text evidence="1">The sequence shown here is derived from an EMBL/GenBank/DDBJ whole genome shotgun (WGS) entry which is preliminary data.</text>
</comment>
<dbReference type="Gene3D" id="3.10.20.30">
    <property type="match status" value="1"/>
</dbReference>
<dbReference type="SUPFAM" id="SSF54285">
    <property type="entry name" value="MoaD/ThiS"/>
    <property type="match status" value="1"/>
</dbReference>
<evidence type="ECO:0000313" key="1">
    <source>
        <dbReference type="EMBL" id="MBA0127705.1"/>
    </source>
</evidence>
<dbReference type="Proteomes" id="UP000582974">
    <property type="component" value="Unassembled WGS sequence"/>
</dbReference>
<dbReference type="CDD" id="cd17040">
    <property type="entry name" value="Ubl_MoaD_like"/>
    <property type="match status" value="1"/>
</dbReference>
<dbReference type="InterPro" id="IPR016155">
    <property type="entry name" value="Mopterin_synth/thiamin_S_b"/>
</dbReference>
<gene>
    <name evidence="1" type="ORF">H0B56_19345</name>
</gene>
<accession>A0A838AEX8</accession>
<organism evidence="1 2">
    <name type="scientific">Haloechinothrix aidingensis</name>
    <dbReference type="NCBI Taxonomy" id="2752311"/>
    <lineage>
        <taxon>Bacteria</taxon>
        <taxon>Bacillati</taxon>
        <taxon>Actinomycetota</taxon>
        <taxon>Actinomycetes</taxon>
        <taxon>Pseudonocardiales</taxon>
        <taxon>Pseudonocardiaceae</taxon>
        <taxon>Haloechinothrix</taxon>
    </lineage>
</organism>
<dbReference type="RefSeq" id="WP_180894527.1">
    <property type="nucleotide sequence ID" value="NZ_JACCKD010000008.1"/>
</dbReference>
<name>A0A838AEX8_9PSEU</name>
<dbReference type="EMBL" id="JACCKD010000008">
    <property type="protein sequence ID" value="MBA0127705.1"/>
    <property type="molecule type" value="Genomic_DNA"/>
</dbReference>
<sequence>MSTPAGPDARTITVRVRFYASARAAAGSEERALEMPAGSTLGDVVARLRAEHSAELDRILTVASLLVDGVAIRDTAYRIDTDAAIDVLPPFAGG</sequence>
<proteinExistence type="predicted"/>
<protein>
    <submittedName>
        <fullName evidence="1">MoaD/ThiS family protein</fullName>
    </submittedName>
</protein>
<dbReference type="InterPro" id="IPR012675">
    <property type="entry name" value="Beta-grasp_dom_sf"/>
</dbReference>
<dbReference type="AlphaFoldDB" id="A0A838AEX8"/>
<dbReference type="Pfam" id="PF02597">
    <property type="entry name" value="ThiS"/>
    <property type="match status" value="1"/>
</dbReference>
<evidence type="ECO:0000313" key="2">
    <source>
        <dbReference type="Proteomes" id="UP000582974"/>
    </source>
</evidence>
<dbReference type="InterPro" id="IPR003749">
    <property type="entry name" value="ThiS/MoaD-like"/>
</dbReference>
<reference evidence="1 2" key="1">
    <citation type="submission" date="2020-07" db="EMBL/GenBank/DDBJ databases">
        <title>Genome of Haloechinothrix sp.</title>
        <authorList>
            <person name="Tang S.-K."/>
            <person name="Yang L."/>
            <person name="Zhu W.-Y."/>
        </authorList>
    </citation>
    <scope>NUCLEOTIDE SEQUENCE [LARGE SCALE GENOMIC DNA]</scope>
    <source>
        <strain evidence="1 2">YIM 98757</strain>
    </source>
</reference>
<keyword evidence="2" id="KW-1185">Reference proteome</keyword>